<dbReference type="GO" id="GO:0016836">
    <property type="term" value="F:hydro-lyase activity"/>
    <property type="evidence" value="ECO:0007669"/>
    <property type="project" value="TreeGrafter"/>
</dbReference>
<organism evidence="7 8">
    <name type="scientific">Rhizobium leguminosarum</name>
    <dbReference type="NCBI Taxonomy" id="384"/>
    <lineage>
        <taxon>Bacteria</taxon>
        <taxon>Pseudomonadati</taxon>
        <taxon>Pseudomonadota</taxon>
        <taxon>Alphaproteobacteria</taxon>
        <taxon>Hyphomicrobiales</taxon>
        <taxon>Rhizobiaceae</taxon>
        <taxon>Rhizobium/Agrobacterium group</taxon>
        <taxon>Rhizobium</taxon>
    </lineage>
</organism>
<evidence type="ECO:0000313" key="7">
    <source>
        <dbReference type="EMBL" id="AUW41827.1"/>
    </source>
</evidence>
<dbReference type="Pfam" id="PF00378">
    <property type="entry name" value="ECH_1"/>
    <property type="match status" value="1"/>
</dbReference>
<sequence length="298" mass="31841">MLEIAGALWQNVCLESSAGSSIMAEIVSFPDAARAEEGGLLTRSLRDGVLRLVLDNPPANVLSIALLEALMEELEMAGAEPDVRVVVIASSGNVFSAGHDLKELTAHRADEDQGAGFFEKTFRLAADLMLKITHLPKPVIAEIDGLATAAGCQLVASCDLAICTDSSTFCTPGVNIGLFCSTPMVAVSRAAHRKQAMEMLLTGETIDASTAKDFGLVNRIVPKQYLAQVVSKYAAVIASKSPLTLKIGKEAFNRQLELPVEAAYDYTARVMVENMLTQDAQEGIGAFLGKRKPDWKGE</sequence>
<dbReference type="InterPro" id="IPR001753">
    <property type="entry name" value="Enoyl-CoA_hydra/iso"/>
</dbReference>
<dbReference type="InterPro" id="IPR029045">
    <property type="entry name" value="ClpP/crotonase-like_dom_sf"/>
</dbReference>
<evidence type="ECO:0000256" key="5">
    <source>
        <dbReference type="ARBA" id="ARBA00037410"/>
    </source>
</evidence>
<proteinExistence type="inferred from homology"/>
<dbReference type="PANTHER" id="PTHR43602:SF1">
    <property type="entry name" value="ENOYL-COA HYDRATASE DOMAIN-CONTAINING PROTEIN 3, MITOCHONDRIAL"/>
    <property type="match status" value="1"/>
</dbReference>
<dbReference type="PANTHER" id="PTHR43602">
    <property type="match status" value="1"/>
</dbReference>
<dbReference type="SUPFAM" id="SSF52096">
    <property type="entry name" value="ClpP/crotonase"/>
    <property type="match status" value="1"/>
</dbReference>
<comment type="similarity">
    <text evidence="1">Belongs to the enoyl-CoA hydratase/isomerase family.</text>
</comment>
<dbReference type="Proteomes" id="UP000238523">
    <property type="component" value="Chromosome"/>
</dbReference>
<gene>
    <name evidence="7" type="ORF">CUJ84_Chr001431</name>
</gene>
<evidence type="ECO:0000313" key="8">
    <source>
        <dbReference type="Proteomes" id="UP000238523"/>
    </source>
</evidence>
<dbReference type="EMBL" id="CP025012">
    <property type="protein sequence ID" value="AUW41827.1"/>
    <property type="molecule type" value="Genomic_DNA"/>
</dbReference>
<evidence type="ECO:0000256" key="1">
    <source>
        <dbReference type="ARBA" id="ARBA00005254"/>
    </source>
</evidence>
<evidence type="ECO:0000256" key="6">
    <source>
        <dbReference type="ARBA" id="ARBA00040545"/>
    </source>
</evidence>
<dbReference type="NCBIfam" id="NF006008">
    <property type="entry name" value="PRK08139.1"/>
    <property type="match status" value="1"/>
</dbReference>
<dbReference type="AlphaFoldDB" id="A0A2K9Z0T4"/>
<keyword evidence="2" id="KW-0276">Fatty acid metabolism</keyword>
<evidence type="ECO:0000256" key="4">
    <source>
        <dbReference type="ARBA" id="ARBA00023098"/>
    </source>
</evidence>
<dbReference type="CDD" id="cd06558">
    <property type="entry name" value="crotonase-like"/>
    <property type="match status" value="1"/>
</dbReference>
<protein>
    <recommendedName>
        <fullName evidence="6">Enoyl-CoA hydratase domain-containing protein 3, mitochondrial</fullName>
    </recommendedName>
</protein>
<keyword evidence="3" id="KW-0809">Transit peptide</keyword>
<dbReference type="InterPro" id="IPR014748">
    <property type="entry name" value="Enoyl-CoA_hydra_C"/>
</dbReference>
<dbReference type="Gene3D" id="3.90.226.10">
    <property type="entry name" value="2-enoyl-CoA Hydratase, Chain A, domain 1"/>
    <property type="match status" value="1"/>
</dbReference>
<dbReference type="InterPro" id="IPR052377">
    <property type="entry name" value="Mitochondrial_ECH-domain"/>
</dbReference>
<comment type="function">
    <text evidence="5">May play a role in fatty acid biosynthesis and insulin sensitivity.</text>
</comment>
<reference evidence="7 8" key="1">
    <citation type="submission" date="2017-11" db="EMBL/GenBank/DDBJ databases">
        <title>Complete genome of Rhizobium leguminosarum Norway, an ineffective micro-symbiont.</title>
        <authorList>
            <person name="Hoffrichter A."/>
            <person name="Liang J."/>
            <person name="Brachmann A."/>
            <person name="Marin M."/>
        </authorList>
    </citation>
    <scope>NUCLEOTIDE SEQUENCE [LARGE SCALE GENOMIC DNA]</scope>
    <source>
        <strain evidence="7 8">Norway</strain>
    </source>
</reference>
<dbReference type="Gene3D" id="1.10.12.10">
    <property type="entry name" value="Lyase 2-enoyl-coa Hydratase, Chain A, domain 2"/>
    <property type="match status" value="1"/>
</dbReference>
<evidence type="ECO:0000256" key="2">
    <source>
        <dbReference type="ARBA" id="ARBA00022832"/>
    </source>
</evidence>
<evidence type="ECO:0000256" key="3">
    <source>
        <dbReference type="ARBA" id="ARBA00022946"/>
    </source>
</evidence>
<name>A0A2K9Z0T4_RHILE</name>
<keyword evidence="4" id="KW-0443">Lipid metabolism</keyword>
<dbReference type="GO" id="GO:0006631">
    <property type="term" value="P:fatty acid metabolic process"/>
    <property type="evidence" value="ECO:0007669"/>
    <property type="project" value="UniProtKB-KW"/>
</dbReference>
<accession>A0A2K9Z0T4</accession>